<dbReference type="Gene3D" id="3.30.565.10">
    <property type="entry name" value="Histidine kinase-like ATPase, C-terminal domain"/>
    <property type="match status" value="1"/>
</dbReference>
<dbReference type="InterPro" id="IPR003594">
    <property type="entry name" value="HATPase_dom"/>
</dbReference>
<dbReference type="Pfam" id="PF02518">
    <property type="entry name" value="HATPase_c"/>
    <property type="match status" value="1"/>
</dbReference>
<dbReference type="PRINTS" id="PR00344">
    <property type="entry name" value="BCTRLSENSOR"/>
</dbReference>
<evidence type="ECO:0000256" key="6">
    <source>
        <dbReference type="ARBA" id="ARBA00022777"/>
    </source>
</evidence>
<dbReference type="InterPro" id="IPR011006">
    <property type="entry name" value="CheY-like_superfamily"/>
</dbReference>
<evidence type="ECO:0000256" key="5">
    <source>
        <dbReference type="ARBA" id="ARBA00022741"/>
    </source>
</evidence>
<dbReference type="InterPro" id="IPR013767">
    <property type="entry name" value="PAS_fold"/>
</dbReference>
<dbReference type="InterPro" id="IPR000014">
    <property type="entry name" value="PAS"/>
</dbReference>
<dbReference type="Pfam" id="PF00512">
    <property type="entry name" value="HisKA"/>
    <property type="match status" value="1"/>
</dbReference>
<evidence type="ECO:0000256" key="2">
    <source>
        <dbReference type="ARBA" id="ARBA00012438"/>
    </source>
</evidence>
<dbReference type="PANTHER" id="PTHR43065:SF42">
    <property type="entry name" value="TWO-COMPONENT SENSOR PPRA"/>
    <property type="match status" value="1"/>
</dbReference>
<keyword evidence="14" id="KW-1185">Reference proteome</keyword>
<reference evidence="13" key="2">
    <citation type="submission" date="2022-06" db="EMBL/GenBank/DDBJ databases">
        <title>Thermospira aquatica gen. nov., sp. nov.</title>
        <authorList>
            <person name="Ben Ali Gam Z."/>
            <person name="Labat M."/>
        </authorList>
    </citation>
    <scope>NUCLEOTIDE SEQUENCE</scope>
    <source>
        <strain evidence="13">F1F22</strain>
    </source>
</reference>
<dbReference type="Gene3D" id="3.40.50.2300">
    <property type="match status" value="2"/>
</dbReference>
<feature type="domain" description="Response regulatory" evidence="11">
    <location>
        <begin position="4"/>
        <end position="119"/>
    </location>
</feature>
<feature type="domain" description="Response regulatory" evidence="11">
    <location>
        <begin position="753"/>
        <end position="867"/>
    </location>
</feature>
<dbReference type="EC" id="2.7.13.3" evidence="2"/>
<dbReference type="SUPFAM" id="SSF47384">
    <property type="entry name" value="Homodimeric domain of signal transducing histidine kinase"/>
    <property type="match status" value="1"/>
</dbReference>
<dbReference type="PROSITE" id="PS50109">
    <property type="entry name" value="HIS_KIN"/>
    <property type="match status" value="1"/>
</dbReference>
<evidence type="ECO:0000256" key="7">
    <source>
        <dbReference type="ARBA" id="ARBA00022840"/>
    </source>
</evidence>
<keyword evidence="5" id="KW-0547">Nucleotide-binding</keyword>
<dbReference type="Pfam" id="PF00072">
    <property type="entry name" value="Response_reg"/>
    <property type="match status" value="2"/>
</dbReference>
<feature type="domain" description="PAS" evidence="12">
    <location>
        <begin position="244"/>
        <end position="314"/>
    </location>
</feature>
<dbReference type="CDD" id="cd00082">
    <property type="entry name" value="HisKA"/>
    <property type="match status" value="1"/>
</dbReference>
<dbReference type="Proteomes" id="UP001056539">
    <property type="component" value="Chromosome"/>
</dbReference>
<organism evidence="13 14">
    <name type="scientific">Thermospira aquatica</name>
    <dbReference type="NCBI Taxonomy" id="2828656"/>
    <lineage>
        <taxon>Bacteria</taxon>
        <taxon>Pseudomonadati</taxon>
        <taxon>Spirochaetota</taxon>
        <taxon>Spirochaetia</taxon>
        <taxon>Brevinematales</taxon>
        <taxon>Thermospiraceae</taxon>
        <taxon>Thermospira</taxon>
    </lineage>
</organism>
<dbReference type="NCBIfam" id="TIGR00229">
    <property type="entry name" value="sensory_box"/>
    <property type="match status" value="2"/>
</dbReference>
<dbReference type="GO" id="GO:0006355">
    <property type="term" value="P:regulation of DNA-templated transcription"/>
    <property type="evidence" value="ECO:0007669"/>
    <property type="project" value="InterPro"/>
</dbReference>
<dbReference type="PANTHER" id="PTHR43065">
    <property type="entry name" value="SENSOR HISTIDINE KINASE"/>
    <property type="match status" value="1"/>
</dbReference>
<keyword evidence="8" id="KW-0902">Two-component regulatory system</keyword>
<dbReference type="CDD" id="cd17534">
    <property type="entry name" value="REC_DC-like"/>
    <property type="match status" value="1"/>
</dbReference>
<dbReference type="EMBL" id="CP073355">
    <property type="protein sequence ID" value="URA10757.1"/>
    <property type="molecule type" value="Genomic_DNA"/>
</dbReference>
<dbReference type="SUPFAM" id="SSF52172">
    <property type="entry name" value="CheY-like"/>
    <property type="match status" value="2"/>
</dbReference>
<dbReference type="SUPFAM" id="SSF55874">
    <property type="entry name" value="ATPase domain of HSP90 chaperone/DNA topoisomerase II/histidine kinase"/>
    <property type="match status" value="1"/>
</dbReference>
<evidence type="ECO:0000256" key="3">
    <source>
        <dbReference type="ARBA" id="ARBA00022553"/>
    </source>
</evidence>
<dbReference type="InterPro" id="IPR036890">
    <property type="entry name" value="HATPase_C_sf"/>
</dbReference>
<evidence type="ECO:0000259" key="12">
    <source>
        <dbReference type="PROSITE" id="PS50112"/>
    </source>
</evidence>
<feature type="modified residue" description="4-aspartylphosphate" evidence="9">
    <location>
        <position position="803"/>
    </location>
</feature>
<dbReference type="InterPro" id="IPR001789">
    <property type="entry name" value="Sig_transdc_resp-reg_receiver"/>
</dbReference>
<keyword evidence="6" id="KW-0418">Kinase</keyword>
<dbReference type="InterPro" id="IPR003661">
    <property type="entry name" value="HisK_dim/P_dom"/>
</dbReference>
<dbReference type="GO" id="GO:0005524">
    <property type="term" value="F:ATP binding"/>
    <property type="evidence" value="ECO:0007669"/>
    <property type="project" value="UniProtKB-KW"/>
</dbReference>
<gene>
    <name evidence="13" type="ORF">KDW03_02840</name>
</gene>
<keyword evidence="3 9" id="KW-0597">Phosphoprotein</keyword>
<comment type="catalytic activity">
    <reaction evidence="1">
        <text>ATP + protein L-histidine = ADP + protein N-phospho-L-histidine.</text>
        <dbReference type="EC" id="2.7.13.3"/>
    </reaction>
</comment>
<feature type="domain" description="Histidine kinase" evidence="10">
    <location>
        <begin position="509"/>
        <end position="730"/>
    </location>
</feature>
<evidence type="ECO:0000259" key="11">
    <source>
        <dbReference type="PROSITE" id="PS50110"/>
    </source>
</evidence>
<dbReference type="Gene3D" id="1.10.287.130">
    <property type="match status" value="1"/>
</dbReference>
<evidence type="ECO:0000313" key="13">
    <source>
        <dbReference type="EMBL" id="URA10757.1"/>
    </source>
</evidence>
<accession>A0AAX3BEM1</accession>
<dbReference type="InterPro" id="IPR035965">
    <property type="entry name" value="PAS-like_dom_sf"/>
</dbReference>
<feature type="domain" description="PAS" evidence="12">
    <location>
        <begin position="371"/>
        <end position="412"/>
    </location>
</feature>
<dbReference type="SMART" id="SM00387">
    <property type="entry name" value="HATPase_c"/>
    <property type="match status" value="1"/>
</dbReference>
<dbReference type="SMART" id="SM00091">
    <property type="entry name" value="PAS"/>
    <property type="match status" value="3"/>
</dbReference>
<evidence type="ECO:0000256" key="9">
    <source>
        <dbReference type="PROSITE-ProRule" id="PRU00169"/>
    </source>
</evidence>
<evidence type="ECO:0000256" key="4">
    <source>
        <dbReference type="ARBA" id="ARBA00022679"/>
    </source>
</evidence>
<dbReference type="PROSITE" id="PS50112">
    <property type="entry name" value="PAS"/>
    <property type="match status" value="2"/>
</dbReference>
<sequence>MVYKIAIVEDEAIVAHSIEQKLLKLGYEVSGVFHKAEDLFVFLEQKSVDLILMDILLQNGISGIEAAEQILHRYHIPVIYLTAFSDDATLQKAARTEPYGYLIKPFNDRELKATVEMALYKAGATKELVYREARWKAVFVHMREGMVVTDNRGQIISVNPAMESLVNLPAAAMENKSLDELFIFSPTGTGERTFYLQVKSENIRIPVHWISSLISDDLGQTLGSVHIFHDIRDQFAYENALIESEERYRRLVEYQTDWIVRLDESGSIRYANHAMADALGWEKEQIINQNFFDIVPSMDRENWRKLFDSLTEPSEVKSVLLDYEKNGRRYVIEWCFRCVHPTNRTKTCKEYQGVGRDITLLRETEEALREEDEFLKRILTTIDEAVVITDEKGRIEFTNPRGREIVGTIEEKKTYLIDILSFTTQFGEEVKDFEKLCHKASSLPAAVWVITNQYNRRYEVMLDISSLRREDKGKTEWLFLMTDLTLFNKLQQEFYRIQRFEAMEVLAGGIAHDFNNILTVIMGNISLLRLQLGENNNTLTGYLQEAEEACERAKKLTSQMLSFSHGGSPMLKQENILKMLEDTVRFMLQGSSITWKINQLTENVTIPVDITQLGQVIQNLVLNAREAMDNSGEIVISLEKIEASHIQQRIPEPLPNITHYLRITIQDTGPGIDPEILPRIFDPYVSTKSRGSGLGLAIVYTIIRRHHGLIEVASEPGKGTTFFIYLPLYQVEEEPSSKETDQLNTFPSGNGKRIWILDDEVGIVKVLEKTLRQQNYEVKSFQKASDFLARIEEIAPQDLVIMDITIPGDISVEKRLEKLFQTSPKTKVILISGYTQKNFHIPEGQAIAYLTKPFSVQQILQKIDEVLTENSSSA</sequence>
<keyword evidence="7" id="KW-0067">ATP-binding</keyword>
<name>A0AAX3BEM1_9SPIR</name>
<reference evidence="13" key="1">
    <citation type="submission" date="2021-04" db="EMBL/GenBank/DDBJ databases">
        <authorList>
            <person name="Postec A."/>
        </authorList>
    </citation>
    <scope>NUCLEOTIDE SEQUENCE</scope>
    <source>
        <strain evidence="13">F1F22</strain>
    </source>
</reference>
<dbReference type="SUPFAM" id="SSF55785">
    <property type="entry name" value="PYP-like sensor domain (PAS domain)"/>
    <property type="match status" value="3"/>
</dbReference>
<dbReference type="RefSeq" id="WP_271435884.1">
    <property type="nucleotide sequence ID" value="NZ_CP073355.1"/>
</dbReference>
<dbReference type="AlphaFoldDB" id="A0AAX3BEM1"/>
<dbReference type="CDD" id="cd00130">
    <property type="entry name" value="PAS"/>
    <property type="match status" value="2"/>
</dbReference>
<keyword evidence="4" id="KW-0808">Transferase</keyword>
<feature type="modified residue" description="4-aspartylphosphate" evidence="9">
    <location>
        <position position="54"/>
    </location>
</feature>
<evidence type="ECO:0000256" key="1">
    <source>
        <dbReference type="ARBA" id="ARBA00000085"/>
    </source>
</evidence>
<dbReference type="SMART" id="SM00388">
    <property type="entry name" value="HisKA"/>
    <property type="match status" value="1"/>
</dbReference>
<dbReference type="GO" id="GO:0000155">
    <property type="term" value="F:phosphorelay sensor kinase activity"/>
    <property type="evidence" value="ECO:0007669"/>
    <property type="project" value="InterPro"/>
</dbReference>
<dbReference type="InterPro" id="IPR005467">
    <property type="entry name" value="His_kinase_dom"/>
</dbReference>
<dbReference type="PROSITE" id="PS50110">
    <property type="entry name" value="RESPONSE_REGULATORY"/>
    <property type="match status" value="2"/>
</dbReference>
<dbReference type="InterPro" id="IPR036097">
    <property type="entry name" value="HisK_dim/P_sf"/>
</dbReference>
<dbReference type="Pfam" id="PF00989">
    <property type="entry name" value="PAS"/>
    <property type="match status" value="1"/>
</dbReference>
<protein>
    <recommendedName>
        <fullName evidence="2">histidine kinase</fullName>
        <ecNumber evidence="2">2.7.13.3</ecNumber>
    </recommendedName>
</protein>
<proteinExistence type="predicted"/>
<evidence type="ECO:0000256" key="8">
    <source>
        <dbReference type="ARBA" id="ARBA00023012"/>
    </source>
</evidence>
<dbReference type="SMART" id="SM00448">
    <property type="entry name" value="REC"/>
    <property type="match status" value="2"/>
</dbReference>
<evidence type="ECO:0000259" key="10">
    <source>
        <dbReference type="PROSITE" id="PS50109"/>
    </source>
</evidence>
<dbReference type="InterPro" id="IPR004358">
    <property type="entry name" value="Sig_transdc_His_kin-like_C"/>
</dbReference>
<dbReference type="Gene3D" id="3.30.450.20">
    <property type="entry name" value="PAS domain"/>
    <property type="match status" value="3"/>
</dbReference>
<dbReference type="Pfam" id="PF13188">
    <property type="entry name" value="PAS_8"/>
    <property type="match status" value="2"/>
</dbReference>
<evidence type="ECO:0000313" key="14">
    <source>
        <dbReference type="Proteomes" id="UP001056539"/>
    </source>
</evidence>
<dbReference type="KEGG" id="taqu:KDW03_02840"/>